<dbReference type="SMART" id="SM00458">
    <property type="entry name" value="RICIN"/>
    <property type="match status" value="1"/>
</dbReference>
<protein>
    <submittedName>
        <fullName evidence="3">Carbohydrate-binding module family 13 protein</fullName>
    </submittedName>
</protein>
<dbReference type="InParanoid" id="A0A0C2WHI0"/>
<dbReference type="Pfam" id="PF00652">
    <property type="entry name" value="Ricin_B_lectin"/>
    <property type="match status" value="1"/>
</dbReference>
<sequence length="172" mass="18858">MFKSSFSLVFLTAALFCSGVSAQSHVVTISSALAGGSKCLEVSDITHIKNGTAVQIEDCDNSAAQRWSIYYSGSAYAQIRLGDPGLNYCLDGINIELRPILDVPVRTRNQVKVWECNQSPPQQWNFTYGGFISLVHNRGLCLDVPNSNNGVQAQTNPCNGGLNQKWHFEFPN</sequence>
<keyword evidence="1" id="KW-0732">Signal</keyword>
<feature type="domain" description="Ricin B lectin" evidence="2">
    <location>
        <begin position="24"/>
        <end position="169"/>
    </location>
</feature>
<evidence type="ECO:0000313" key="3">
    <source>
        <dbReference type="EMBL" id="KIL56091.1"/>
    </source>
</evidence>
<dbReference type="Proteomes" id="UP000054549">
    <property type="component" value="Unassembled WGS sequence"/>
</dbReference>
<name>A0A0C2WHI0_AMAMK</name>
<dbReference type="SUPFAM" id="SSF50370">
    <property type="entry name" value="Ricin B-like lectins"/>
    <property type="match status" value="1"/>
</dbReference>
<feature type="chain" id="PRO_5002173591" evidence="1">
    <location>
        <begin position="23"/>
        <end position="172"/>
    </location>
</feature>
<gene>
    <name evidence="3" type="ORF">M378DRAFT_201047</name>
</gene>
<dbReference type="OrthoDB" id="6770063at2759"/>
<dbReference type="CDD" id="cd00161">
    <property type="entry name" value="beta-trefoil_Ricin-like"/>
    <property type="match status" value="1"/>
</dbReference>
<dbReference type="HOGENOM" id="CLU_095794_3_1_1"/>
<evidence type="ECO:0000256" key="1">
    <source>
        <dbReference type="SAM" id="SignalP"/>
    </source>
</evidence>
<dbReference type="InterPro" id="IPR000772">
    <property type="entry name" value="Ricin_B_lectin"/>
</dbReference>
<keyword evidence="4" id="KW-1185">Reference proteome</keyword>
<organism evidence="3 4">
    <name type="scientific">Amanita muscaria (strain Koide BX008)</name>
    <dbReference type="NCBI Taxonomy" id="946122"/>
    <lineage>
        <taxon>Eukaryota</taxon>
        <taxon>Fungi</taxon>
        <taxon>Dikarya</taxon>
        <taxon>Basidiomycota</taxon>
        <taxon>Agaricomycotina</taxon>
        <taxon>Agaricomycetes</taxon>
        <taxon>Agaricomycetidae</taxon>
        <taxon>Agaricales</taxon>
        <taxon>Pluteineae</taxon>
        <taxon>Amanitaceae</taxon>
        <taxon>Amanita</taxon>
    </lineage>
</organism>
<dbReference type="EMBL" id="KN818448">
    <property type="protein sequence ID" value="KIL56091.1"/>
    <property type="molecule type" value="Genomic_DNA"/>
</dbReference>
<evidence type="ECO:0000259" key="2">
    <source>
        <dbReference type="SMART" id="SM00458"/>
    </source>
</evidence>
<dbReference type="PROSITE" id="PS50231">
    <property type="entry name" value="RICIN_B_LECTIN"/>
    <property type="match status" value="1"/>
</dbReference>
<proteinExistence type="predicted"/>
<accession>A0A0C2WHI0</accession>
<reference evidence="3 4" key="1">
    <citation type="submission" date="2014-04" db="EMBL/GenBank/DDBJ databases">
        <title>Evolutionary Origins and Diversification of the Mycorrhizal Mutualists.</title>
        <authorList>
            <consortium name="DOE Joint Genome Institute"/>
            <consortium name="Mycorrhizal Genomics Consortium"/>
            <person name="Kohler A."/>
            <person name="Kuo A."/>
            <person name="Nagy L.G."/>
            <person name="Floudas D."/>
            <person name="Copeland A."/>
            <person name="Barry K.W."/>
            <person name="Cichocki N."/>
            <person name="Veneault-Fourrey C."/>
            <person name="LaButti K."/>
            <person name="Lindquist E.A."/>
            <person name="Lipzen A."/>
            <person name="Lundell T."/>
            <person name="Morin E."/>
            <person name="Murat C."/>
            <person name="Riley R."/>
            <person name="Ohm R."/>
            <person name="Sun H."/>
            <person name="Tunlid A."/>
            <person name="Henrissat B."/>
            <person name="Grigoriev I.V."/>
            <person name="Hibbett D.S."/>
            <person name="Martin F."/>
        </authorList>
    </citation>
    <scope>NUCLEOTIDE SEQUENCE [LARGE SCALE GENOMIC DNA]</scope>
    <source>
        <strain evidence="3 4">Koide BX008</strain>
    </source>
</reference>
<dbReference type="InterPro" id="IPR035992">
    <property type="entry name" value="Ricin_B-like_lectins"/>
</dbReference>
<evidence type="ECO:0000313" key="4">
    <source>
        <dbReference type="Proteomes" id="UP000054549"/>
    </source>
</evidence>
<dbReference type="AlphaFoldDB" id="A0A0C2WHI0"/>
<feature type="signal peptide" evidence="1">
    <location>
        <begin position="1"/>
        <end position="22"/>
    </location>
</feature>
<dbReference type="Gene3D" id="2.80.10.50">
    <property type="match status" value="2"/>
</dbReference>
<dbReference type="STRING" id="946122.A0A0C2WHI0"/>